<dbReference type="Gene3D" id="1.10.287.950">
    <property type="entry name" value="Methyl-accepting chemotaxis protein"/>
    <property type="match status" value="1"/>
</dbReference>
<proteinExistence type="predicted"/>
<dbReference type="PANTHER" id="PTHR32089">
    <property type="entry name" value="METHYL-ACCEPTING CHEMOTAXIS PROTEIN MCPB"/>
    <property type="match status" value="1"/>
</dbReference>
<dbReference type="GO" id="GO:0007165">
    <property type="term" value="P:signal transduction"/>
    <property type="evidence" value="ECO:0007669"/>
    <property type="project" value="UniProtKB-KW"/>
</dbReference>
<dbReference type="Proteomes" id="UP000322524">
    <property type="component" value="Unassembled WGS sequence"/>
</dbReference>
<keyword evidence="1 2" id="KW-0807">Transducer</keyword>
<dbReference type="GO" id="GO:0020037">
    <property type="term" value="F:heme binding"/>
    <property type="evidence" value="ECO:0007669"/>
    <property type="project" value="InterPro"/>
</dbReference>
<dbReference type="PROSITE" id="PS50111">
    <property type="entry name" value="CHEMOTAXIS_TRANSDUC_2"/>
    <property type="match status" value="1"/>
</dbReference>
<dbReference type="InterPro" id="IPR012292">
    <property type="entry name" value="Globin/Proto"/>
</dbReference>
<comment type="caution">
    <text evidence="4">The sequence shown here is derived from an EMBL/GenBank/DDBJ whole genome shotgun (WGS) entry which is preliminary data.</text>
</comment>
<dbReference type="STRING" id="79883.GCA_001636495_01764"/>
<dbReference type="Gene3D" id="1.10.490.10">
    <property type="entry name" value="Globins"/>
    <property type="match status" value="1"/>
</dbReference>
<dbReference type="InterPro" id="IPR039379">
    <property type="entry name" value="Protoglobin_sensor_dom"/>
</dbReference>
<dbReference type="InterPro" id="IPR044398">
    <property type="entry name" value="Globin-sensor_dom"/>
</dbReference>
<dbReference type="GO" id="GO:0019825">
    <property type="term" value="F:oxygen binding"/>
    <property type="evidence" value="ECO:0007669"/>
    <property type="project" value="InterPro"/>
</dbReference>
<dbReference type="InterPro" id="IPR009050">
    <property type="entry name" value="Globin-like_sf"/>
</dbReference>
<evidence type="ECO:0000313" key="4">
    <source>
        <dbReference type="EMBL" id="TYS68956.1"/>
    </source>
</evidence>
<evidence type="ECO:0000313" key="5">
    <source>
        <dbReference type="Proteomes" id="UP000322524"/>
    </source>
</evidence>
<protein>
    <submittedName>
        <fullName evidence="4">Chemotaxis protein</fullName>
    </submittedName>
</protein>
<gene>
    <name evidence="4" type="ORF">FZC76_08490</name>
</gene>
<dbReference type="SUPFAM" id="SSF46458">
    <property type="entry name" value="Globin-like"/>
    <property type="match status" value="1"/>
</dbReference>
<dbReference type="SMART" id="SM00283">
    <property type="entry name" value="MA"/>
    <property type="match status" value="1"/>
</dbReference>
<sequence length="435" mass="49106">MISFMQKPKKILYTAEMQFPERQEVVGHSKDTDLASRLYYMGFTKEHLQALQNAKPVIFELLDEVLEKVLEHLYKQPPMKQVATSNSSKERLKAVFVLYFQSLLSGKLDEDFYKMRKRIGQTHNGVHLPVTWFLATYSAMQTLLLPKVVELLQDSPKDLVTTLTALTHIINLDSQLVVEEYIHVRIDLLEQANEANRILQAELTKISEEVAGTVTETEETIQTVTLKAEEVLKDTDLTQKSSQNLLHLTNDNEMQMEKMVGNFEEVMKEVSQSLEEMHTLKSVSEEIITMTQGIDNIADQTNLLALNASIEAARAGDEGRGFAVVASEVRKLAESSKELSSKIKVLIDKSDQQITNVTSMMSSMHKVTEQSQQNIVQVKGGIVTVKMEMDNYLDRFNKNKADLDIIVNSFKEINQSTVNLSVLTDALLAKAVHKA</sequence>
<accession>A0A5D4T459</accession>
<dbReference type="Pfam" id="PF11563">
    <property type="entry name" value="Protoglobin"/>
    <property type="match status" value="1"/>
</dbReference>
<dbReference type="AlphaFoldDB" id="A0A5D4T459"/>
<dbReference type="SUPFAM" id="SSF58104">
    <property type="entry name" value="Methyl-accepting chemotaxis protein (MCP) signaling domain"/>
    <property type="match status" value="1"/>
</dbReference>
<dbReference type="CDD" id="cd01068">
    <property type="entry name" value="globin_sensor"/>
    <property type="match status" value="1"/>
</dbReference>
<evidence type="ECO:0000256" key="1">
    <source>
        <dbReference type="ARBA" id="ARBA00023224"/>
    </source>
</evidence>
<organism evidence="4 5">
    <name type="scientific">Sutcliffiella horikoshii</name>
    <dbReference type="NCBI Taxonomy" id="79883"/>
    <lineage>
        <taxon>Bacteria</taxon>
        <taxon>Bacillati</taxon>
        <taxon>Bacillota</taxon>
        <taxon>Bacilli</taxon>
        <taxon>Bacillales</taxon>
        <taxon>Bacillaceae</taxon>
        <taxon>Sutcliffiella</taxon>
    </lineage>
</organism>
<dbReference type="EMBL" id="VTEV01000003">
    <property type="protein sequence ID" value="TYS68956.1"/>
    <property type="molecule type" value="Genomic_DNA"/>
</dbReference>
<evidence type="ECO:0000256" key="2">
    <source>
        <dbReference type="PROSITE-ProRule" id="PRU00284"/>
    </source>
</evidence>
<dbReference type="OrthoDB" id="266313at2"/>
<evidence type="ECO:0000259" key="3">
    <source>
        <dbReference type="PROSITE" id="PS50111"/>
    </source>
</evidence>
<name>A0A5D4T459_9BACI</name>
<dbReference type="Pfam" id="PF00015">
    <property type="entry name" value="MCPsignal"/>
    <property type="match status" value="1"/>
</dbReference>
<dbReference type="RefSeq" id="WP_148987799.1">
    <property type="nucleotide sequence ID" value="NZ_VTEV01000003.1"/>
</dbReference>
<dbReference type="PANTHER" id="PTHR32089:SF112">
    <property type="entry name" value="LYSOZYME-LIKE PROTEIN-RELATED"/>
    <property type="match status" value="1"/>
</dbReference>
<dbReference type="InterPro" id="IPR004089">
    <property type="entry name" value="MCPsignal_dom"/>
</dbReference>
<feature type="domain" description="Methyl-accepting transducer" evidence="3">
    <location>
        <begin position="202"/>
        <end position="421"/>
    </location>
</feature>
<dbReference type="GO" id="GO:0016020">
    <property type="term" value="C:membrane"/>
    <property type="evidence" value="ECO:0007669"/>
    <property type="project" value="InterPro"/>
</dbReference>
<reference evidence="4 5" key="1">
    <citation type="submission" date="2019-08" db="EMBL/GenBank/DDBJ databases">
        <title>Bacillus genomes from the desert of Cuatro Cienegas, Coahuila.</title>
        <authorList>
            <person name="Olmedo-Alvarez G."/>
        </authorList>
    </citation>
    <scope>NUCLEOTIDE SEQUENCE [LARGE SCALE GENOMIC DNA]</scope>
    <source>
        <strain evidence="4 5">CH28_1T</strain>
    </source>
</reference>